<comment type="caution">
    <text evidence="1">The sequence shown here is derived from an EMBL/GenBank/DDBJ whole genome shotgun (WGS) entry which is preliminary data.</text>
</comment>
<name>A0ACB8BLZ1_9AGAM</name>
<evidence type="ECO:0000313" key="2">
    <source>
        <dbReference type="Proteomes" id="UP000790709"/>
    </source>
</evidence>
<evidence type="ECO:0000313" key="1">
    <source>
        <dbReference type="EMBL" id="KAH7926592.1"/>
    </source>
</evidence>
<reference evidence="1" key="1">
    <citation type="journal article" date="2021" name="New Phytol.">
        <title>Evolutionary innovations through gain and loss of genes in the ectomycorrhizal Boletales.</title>
        <authorList>
            <person name="Wu G."/>
            <person name="Miyauchi S."/>
            <person name="Morin E."/>
            <person name="Kuo A."/>
            <person name="Drula E."/>
            <person name="Varga T."/>
            <person name="Kohler A."/>
            <person name="Feng B."/>
            <person name="Cao Y."/>
            <person name="Lipzen A."/>
            <person name="Daum C."/>
            <person name="Hundley H."/>
            <person name="Pangilinan J."/>
            <person name="Johnson J."/>
            <person name="Barry K."/>
            <person name="LaButti K."/>
            <person name="Ng V."/>
            <person name="Ahrendt S."/>
            <person name="Min B."/>
            <person name="Choi I.G."/>
            <person name="Park H."/>
            <person name="Plett J.M."/>
            <person name="Magnuson J."/>
            <person name="Spatafora J.W."/>
            <person name="Nagy L.G."/>
            <person name="Henrissat B."/>
            <person name="Grigoriev I.V."/>
            <person name="Yang Z.L."/>
            <person name="Xu J."/>
            <person name="Martin F.M."/>
        </authorList>
    </citation>
    <scope>NUCLEOTIDE SEQUENCE</scope>
    <source>
        <strain evidence="1">KUC20120723A-06</strain>
    </source>
</reference>
<dbReference type="Proteomes" id="UP000790709">
    <property type="component" value="Unassembled WGS sequence"/>
</dbReference>
<protein>
    <submittedName>
        <fullName evidence="1">Uncharacterized protein</fullName>
    </submittedName>
</protein>
<proteinExistence type="predicted"/>
<sequence>MPERLEITVKYRGEKADQLTSANDGLAWTILRKDLIKLRAHLPSQRTLRHIGATFCFSWILESSPGDKRSTGHESVLRKWQKLSSDNEPELREIRQSLSIESITVVTSAVDSPEAAPSASKTLPSRPEPHRSQAPPLSSLPDKPPPPSKANSSNLLNHSGQSGWNPPPTFTTPESKSKSRGRIWTRGEDILSSGDQETSRKRTGSPLMRMGAGNKRRPDTSTEMLHTLSGSLQEAGEQRDLNGPSAGMDSPSHQPQPVQGQPSEQPRTTVGDLEVADSIIVRVKSEPSPEPQLQPPPQHIPLPSHPAPKPPTSRNNRSLASPRKRHPQKAGRIGRAPERYRDGKRSGGS</sequence>
<dbReference type="EMBL" id="MU266380">
    <property type="protein sequence ID" value="KAH7926592.1"/>
    <property type="molecule type" value="Genomic_DNA"/>
</dbReference>
<organism evidence="1 2">
    <name type="scientific">Leucogyrophana mollusca</name>
    <dbReference type="NCBI Taxonomy" id="85980"/>
    <lineage>
        <taxon>Eukaryota</taxon>
        <taxon>Fungi</taxon>
        <taxon>Dikarya</taxon>
        <taxon>Basidiomycota</taxon>
        <taxon>Agaricomycotina</taxon>
        <taxon>Agaricomycetes</taxon>
        <taxon>Agaricomycetidae</taxon>
        <taxon>Boletales</taxon>
        <taxon>Boletales incertae sedis</taxon>
        <taxon>Leucogyrophana</taxon>
    </lineage>
</organism>
<accession>A0ACB8BLZ1</accession>
<gene>
    <name evidence="1" type="ORF">BV22DRAFT_1032730</name>
</gene>
<keyword evidence="2" id="KW-1185">Reference proteome</keyword>